<evidence type="ECO:0000313" key="1">
    <source>
        <dbReference type="EMBL" id="KXS20330.1"/>
    </source>
</evidence>
<gene>
    <name evidence="1" type="ORF">M427DRAFT_407518</name>
</gene>
<organism evidence="1 2">
    <name type="scientific">Gonapodya prolifera (strain JEL478)</name>
    <name type="common">Monoblepharis prolifera</name>
    <dbReference type="NCBI Taxonomy" id="1344416"/>
    <lineage>
        <taxon>Eukaryota</taxon>
        <taxon>Fungi</taxon>
        <taxon>Fungi incertae sedis</taxon>
        <taxon>Chytridiomycota</taxon>
        <taxon>Chytridiomycota incertae sedis</taxon>
        <taxon>Monoblepharidomycetes</taxon>
        <taxon>Monoblepharidales</taxon>
        <taxon>Gonapodyaceae</taxon>
        <taxon>Gonapodya</taxon>
    </lineage>
</organism>
<keyword evidence="2" id="KW-1185">Reference proteome</keyword>
<reference evidence="1 2" key="1">
    <citation type="journal article" date="2015" name="Genome Biol. Evol.">
        <title>Phylogenomic analyses indicate that early fungi evolved digesting cell walls of algal ancestors of land plants.</title>
        <authorList>
            <person name="Chang Y."/>
            <person name="Wang S."/>
            <person name="Sekimoto S."/>
            <person name="Aerts A.L."/>
            <person name="Choi C."/>
            <person name="Clum A."/>
            <person name="LaButti K.M."/>
            <person name="Lindquist E.A."/>
            <person name="Yee Ngan C."/>
            <person name="Ohm R.A."/>
            <person name="Salamov A.A."/>
            <person name="Grigoriev I.V."/>
            <person name="Spatafora J.W."/>
            <person name="Berbee M.L."/>
        </authorList>
    </citation>
    <scope>NUCLEOTIDE SEQUENCE [LARGE SCALE GENOMIC DNA]</scope>
    <source>
        <strain evidence="1 2">JEL478</strain>
    </source>
</reference>
<dbReference type="EMBL" id="KQ965736">
    <property type="protein sequence ID" value="KXS20330.1"/>
    <property type="molecule type" value="Genomic_DNA"/>
</dbReference>
<evidence type="ECO:0000313" key="2">
    <source>
        <dbReference type="Proteomes" id="UP000070544"/>
    </source>
</evidence>
<accession>A0A139AUB6</accession>
<sequence>MSTCEGETIHPPPQSQQAINTRSIQNATCPVTTAPPLWPFAAPAPACNWTCTCIGAGVGTVTLTPGATCSSLTPPACPLPIFPGNVFLSPAPSSPESASPKLTPVPVLRLAALLFVAPPRFPWCCCCACFGDDTKGASCLVTSLSSPGCPGRGTTCTSPCCSPVLPARPSSSRWYRTSCFAWRSVTRRSDALSRSRASHRARRKCTSSFIWNR</sequence>
<proteinExistence type="predicted"/>
<dbReference type="Proteomes" id="UP000070544">
    <property type="component" value="Unassembled WGS sequence"/>
</dbReference>
<protein>
    <submittedName>
        <fullName evidence="1">Uncharacterized protein</fullName>
    </submittedName>
</protein>
<dbReference type="AlphaFoldDB" id="A0A139AUB6"/>
<name>A0A139AUB6_GONPJ</name>